<dbReference type="Gene3D" id="1.25.40.10">
    <property type="entry name" value="Tetratricopeptide repeat domain"/>
    <property type="match status" value="1"/>
</dbReference>
<dbReference type="SUPFAM" id="SSF48452">
    <property type="entry name" value="TPR-like"/>
    <property type="match status" value="1"/>
</dbReference>
<evidence type="ECO:0000313" key="4">
    <source>
        <dbReference type="Proteomes" id="UP000639338"/>
    </source>
</evidence>
<dbReference type="Proteomes" id="UP000639338">
    <property type="component" value="Unassembled WGS sequence"/>
</dbReference>
<reference evidence="3 4" key="1">
    <citation type="submission" date="2020-08" db="EMBL/GenBank/DDBJ databases">
        <title>Aphidius gifuensis genome sequencing and assembly.</title>
        <authorList>
            <person name="Du Z."/>
        </authorList>
    </citation>
    <scope>NUCLEOTIDE SEQUENCE [LARGE SCALE GENOMIC DNA]</scope>
    <source>
        <strain evidence="3">YNYX2018</strain>
        <tissue evidence="3">Adults</tissue>
    </source>
</reference>
<name>A0A834Y2S3_APHGI</name>
<evidence type="ECO:0000259" key="2">
    <source>
        <dbReference type="Pfam" id="PF16669"/>
    </source>
</evidence>
<dbReference type="InterPro" id="IPR032076">
    <property type="entry name" value="TTC5_OB"/>
</dbReference>
<dbReference type="Gene3D" id="2.40.50.550">
    <property type="match status" value="1"/>
</dbReference>
<comment type="caution">
    <text evidence="3">The sequence shown here is derived from an EMBL/GenBank/DDBJ whole genome shotgun (WGS) entry which is preliminary data.</text>
</comment>
<dbReference type="SMART" id="SM00028">
    <property type="entry name" value="TPR"/>
    <property type="match status" value="3"/>
</dbReference>
<organism evidence="3 4">
    <name type="scientific">Aphidius gifuensis</name>
    <name type="common">Parasitoid wasp</name>
    <dbReference type="NCBI Taxonomy" id="684658"/>
    <lineage>
        <taxon>Eukaryota</taxon>
        <taxon>Metazoa</taxon>
        <taxon>Ecdysozoa</taxon>
        <taxon>Arthropoda</taxon>
        <taxon>Hexapoda</taxon>
        <taxon>Insecta</taxon>
        <taxon>Pterygota</taxon>
        <taxon>Neoptera</taxon>
        <taxon>Endopterygota</taxon>
        <taxon>Hymenoptera</taxon>
        <taxon>Apocrita</taxon>
        <taxon>Ichneumonoidea</taxon>
        <taxon>Braconidae</taxon>
        <taxon>Aphidiinae</taxon>
        <taxon>Aphidius</taxon>
    </lineage>
</organism>
<gene>
    <name evidence="3" type="ORF">HCN44_007931</name>
</gene>
<dbReference type="OrthoDB" id="423589at2759"/>
<dbReference type="InterPro" id="IPR019734">
    <property type="entry name" value="TPR_rpt"/>
</dbReference>
<dbReference type="InterPro" id="IPR038645">
    <property type="entry name" value="TTC5_OB_sf"/>
</dbReference>
<keyword evidence="4" id="KW-1185">Reference proteome</keyword>
<evidence type="ECO:0000256" key="1">
    <source>
        <dbReference type="PROSITE-ProRule" id="PRU00339"/>
    </source>
</evidence>
<sequence>MAKKDRGPPTERTAVQDTKGIFPRLSHTLKLSPYSLAGYTLQSYAVVFSPCLVYFLNYSILTMSTTIDDKVVAGASSSSDLKKDPIIALTEQVRLLYDYRDHYFDNYPISNAINKSSDLEKEMKKTISKFDECKGYEIEGQRANYYYLKGRALNVVDRFVPQAEELLSKAVKLEPKLIDAWNELGECYWKNDDIEQAKNCFVGALPHGRNKTSLRNLSMVLRQELVNTHKQKIDNVMQGVEYAKEAVSMDTTDGTSWTILGNAYLSSFFTVARNPATLKLCMCAYAQAEKDVVAKNKPDLYFSKATVFKYQEEYQLALEALDRAMLLDPTWQSPRNKFEDLLKYLKDMQKSIHCKGRLKPKRLHQMVQALDEKHIGSYKNTSFEKNKEVQLQLVELRSLTIGSNVGKVVFGKVICWIQNADSVPFAFCLVDKEKTTLAVTVYNLAEGRGLILGDTVAIPEPFLSYNKFSYCGNDIDFKSIRVETPVVLVVNGRNLGKEQQASANLSSYRKTD</sequence>
<evidence type="ECO:0000313" key="3">
    <source>
        <dbReference type="EMBL" id="KAF7995964.1"/>
    </source>
</evidence>
<feature type="domain" description="Tetratricopeptide repeat protein 5 OB fold" evidence="2">
    <location>
        <begin position="391"/>
        <end position="503"/>
    </location>
</feature>
<dbReference type="InterPro" id="IPR011990">
    <property type="entry name" value="TPR-like_helical_dom_sf"/>
</dbReference>
<feature type="repeat" description="TPR" evidence="1">
    <location>
        <begin position="298"/>
        <end position="331"/>
    </location>
</feature>
<dbReference type="Pfam" id="PF16669">
    <property type="entry name" value="TTC5_OB"/>
    <property type="match status" value="1"/>
</dbReference>
<keyword evidence="1" id="KW-0802">TPR repeat</keyword>
<accession>A0A834Y2S3</accession>
<proteinExistence type="predicted"/>
<dbReference type="EMBL" id="JACMRX010000002">
    <property type="protein sequence ID" value="KAF7995964.1"/>
    <property type="molecule type" value="Genomic_DNA"/>
</dbReference>
<protein>
    <recommendedName>
        <fullName evidence="2">Tetratricopeptide repeat protein 5 OB fold domain-containing protein</fullName>
    </recommendedName>
</protein>
<dbReference type="PROSITE" id="PS50005">
    <property type="entry name" value="TPR"/>
    <property type="match status" value="1"/>
</dbReference>
<dbReference type="AlphaFoldDB" id="A0A834Y2S3"/>